<evidence type="ECO:0000313" key="2">
    <source>
        <dbReference type="Proteomes" id="UP000217979"/>
    </source>
</evidence>
<name>A0A291E534_9ENTR</name>
<protein>
    <submittedName>
        <fullName evidence="1">Uncharacterized protein</fullName>
    </submittedName>
</protein>
<sequence>MANADSTTTANAENLVFQPVTESAIVRLIKAPLGASHDLFEVLETCQAYVDELVESKDATDCMALCGRLLAGLEVLKSALEAPLPKHLIQQLTVEDNNFENNTHPICDDSESIREYCRALTVVLLTRQSSMETQRQITGLLFELIHLLAEDLKTPRFVRTIDGLARINSEVLPGWR</sequence>
<dbReference type="AlphaFoldDB" id="A0A291E534"/>
<proteinExistence type="predicted"/>
<dbReference type="Proteomes" id="UP000217979">
    <property type="component" value="Chromosome"/>
</dbReference>
<evidence type="ECO:0000313" key="1">
    <source>
        <dbReference type="EMBL" id="ATF95009.1"/>
    </source>
</evidence>
<accession>A0A291E534</accession>
<reference evidence="1 2" key="1">
    <citation type="submission" date="2017-09" db="EMBL/GenBank/DDBJ databases">
        <title>FDA dAtabase for Regulatory Grade micrObial Sequences (FDA-ARGOS): Supporting development and validation of Infectious Disease Dx tests.</title>
        <authorList>
            <person name="Minogue T."/>
            <person name="Wolcott M."/>
            <person name="Wasieloski L."/>
            <person name="Aguilar W."/>
            <person name="Moore D."/>
            <person name="Tallon L."/>
            <person name="Sadzewicz L."/>
            <person name="Ott S."/>
            <person name="Zhao X."/>
            <person name="Nagaraj S."/>
            <person name="Vavikolanu K."/>
            <person name="Aluvathingal J."/>
            <person name="Nadendla S."/>
            <person name="Sichtig H."/>
        </authorList>
    </citation>
    <scope>NUCLEOTIDE SEQUENCE [LARGE SCALE GENOMIC DNA]</scope>
    <source>
        <strain evidence="1 2">FDAARGOS_392</strain>
    </source>
</reference>
<gene>
    <name evidence="1" type="ORF">CO704_24480</name>
</gene>
<dbReference type="RefSeq" id="WP_061273303.1">
    <property type="nucleotide sequence ID" value="NZ_CP023525.1"/>
</dbReference>
<organism evidence="1 2">
    <name type="scientific">Cedecea neteri</name>
    <dbReference type="NCBI Taxonomy" id="158822"/>
    <lineage>
        <taxon>Bacteria</taxon>
        <taxon>Pseudomonadati</taxon>
        <taxon>Pseudomonadota</taxon>
        <taxon>Gammaproteobacteria</taxon>
        <taxon>Enterobacterales</taxon>
        <taxon>Enterobacteriaceae</taxon>
        <taxon>Cedecea</taxon>
    </lineage>
</organism>
<dbReference type="EMBL" id="CP023525">
    <property type="protein sequence ID" value="ATF95009.1"/>
    <property type="molecule type" value="Genomic_DNA"/>
</dbReference>